<evidence type="ECO:0000256" key="3">
    <source>
        <dbReference type="ARBA" id="ARBA00013189"/>
    </source>
</evidence>
<comment type="catalytic activity">
    <reaction evidence="1">
        <text>UDP-alpha-D-glucose = UDP-alpha-D-galactose</text>
        <dbReference type="Rhea" id="RHEA:22168"/>
        <dbReference type="ChEBI" id="CHEBI:58885"/>
        <dbReference type="ChEBI" id="CHEBI:66914"/>
        <dbReference type="EC" id="5.1.3.2"/>
    </reaction>
</comment>
<sequence>MHGCWTVRFQADLLRNIKKSMFKDKTLLITGGTGSFGNAVLSRFLDSDLAEIRIFSRDEKKQNDMRLRYSSSKLKFYLGDVRDYQSMLGAMRNVDYVFHAAALKQVPSCEFYPMEAVKTNVMGTECMLNAALACNVSRVVALSTDKAVYPVSAMGISKALMEKVVLAKARTLDNSNTVVCTTRYGNVMASRGSVIPLFIEQIRAGRPLTLTDPLMTRFMMTLEEAVELVMYAFDRGTNGDIFVQKAPAASIGTLARALCELFDVPDHPIITIGTRHGEKRSEALLSREEMAQSQDLGRYYRIRPDTRDLNYAKFFEEGETLITQADDYNSDNTRQLDIEQTKAMLLKLPYVQSVLNDLPQELEV</sequence>
<evidence type="ECO:0000259" key="9">
    <source>
        <dbReference type="Pfam" id="PF02719"/>
    </source>
</evidence>
<evidence type="ECO:0000256" key="7">
    <source>
        <dbReference type="ARBA" id="ARBA00031367"/>
    </source>
</evidence>
<proteinExistence type="inferred from homology"/>
<feature type="domain" description="Polysaccharide biosynthesis protein CapD-like" evidence="9">
    <location>
        <begin position="27"/>
        <end position="303"/>
    </location>
</feature>
<dbReference type="InterPro" id="IPR051203">
    <property type="entry name" value="Polysaccharide_Synthase-Rel"/>
</dbReference>
<keyword evidence="6 11" id="KW-0413">Isomerase</keyword>
<evidence type="ECO:0000256" key="8">
    <source>
        <dbReference type="ARBA" id="ARBA00033067"/>
    </source>
</evidence>
<gene>
    <name evidence="11" type="primary">capD</name>
    <name evidence="11" type="ORF">LMG27952_06925</name>
</gene>
<dbReference type="GO" id="GO:0003978">
    <property type="term" value="F:UDP-glucose 4-epimerase activity"/>
    <property type="evidence" value="ECO:0007669"/>
    <property type="project" value="UniProtKB-EC"/>
</dbReference>
<evidence type="ECO:0000259" key="10">
    <source>
        <dbReference type="Pfam" id="PF08485"/>
    </source>
</evidence>
<evidence type="ECO:0000256" key="4">
    <source>
        <dbReference type="ARBA" id="ARBA00018569"/>
    </source>
</evidence>
<dbReference type="Pfam" id="PF02719">
    <property type="entry name" value="Polysacc_synt_2"/>
    <property type="match status" value="1"/>
</dbReference>
<comment type="caution">
    <text evidence="11">The sequence shown here is derived from an EMBL/GenBank/DDBJ whole genome shotgun (WGS) entry which is preliminary data.</text>
</comment>
<dbReference type="Pfam" id="PF08485">
    <property type="entry name" value="Polysacc_syn_2C"/>
    <property type="match status" value="1"/>
</dbReference>
<dbReference type="Proteomes" id="UP000656319">
    <property type="component" value="Unassembled WGS sequence"/>
</dbReference>
<dbReference type="EMBL" id="CAJHCQ010000027">
    <property type="protein sequence ID" value="CAD6559629.1"/>
    <property type="molecule type" value="Genomic_DNA"/>
</dbReference>
<protein>
    <recommendedName>
        <fullName evidence="4">UDP-glucose 4-epimerase</fullName>
        <ecNumber evidence="3">5.1.3.2</ecNumber>
    </recommendedName>
    <alternativeName>
        <fullName evidence="8">Galactowaldenase</fullName>
    </alternativeName>
    <alternativeName>
        <fullName evidence="7">UDP-galactose 4-epimerase</fullName>
    </alternativeName>
</protein>
<keyword evidence="5" id="KW-0448">Lipopolysaccharide biosynthesis</keyword>
<accession>A0ABM8P970</accession>
<dbReference type="PANTHER" id="PTHR43318:SF2">
    <property type="entry name" value="UDP-N-ACETYLGLUCOSAMINE 4,6-DEHYDRATASE (INVERTING)"/>
    <property type="match status" value="1"/>
</dbReference>
<evidence type="ECO:0000313" key="11">
    <source>
        <dbReference type="EMBL" id="CAD6559629.1"/>
    </source>
</evidence>
<dbReference type="CDD" id="cd05237">
    <property type="entry name" value="UDP_invert_4-6DH_SDR_e"/>
    <property type="match status" value="1"/>
</dbReference>
<dbReference type="InterPro" id="IPR036291">
    <property type="entry name" value="NAD(P)-bd_dom_sf"/>
</dbReference>
<dbReference type="PANTHER" id="PTHR43318">
    <property type="entry name" value="UDP-N-ACETYLGLUCOSAMINE 4,6-DEHYDRATASE"/>
    <property type="match status" value="1"/>
</dbReference>
<dbReference type="SUPFAM" id="SSF51735">
    <property type="entry name" value="NAD(P)-binding Rossmann-fold domains"/>
    <property type="match status" value="1"/>
</dbReference>
<dbReference type="InterPro" id="IPR013692">
    <property type="entry name" value="CapD_C"/>
</dbReference>
<name>A0ABM8P970_9BURK</name>
<reference evidence="11 12" key="1">
    <citation type="submission" date="2020-10" db="EMBL/GenBank/DDBJ databases">
        <authorList>
            <person name="Peeters C."/>
        </authorList>
    </citation>
    <scope>NUCLEOTIDE SEQUENCE [LARGE SCALE GENOMIC DNA]</scope>
    <source>
        <strain evidence="11 12">LMG 27952</strain>
    </source>
</reference>
<evidence type="ECO:0000256" key="1">
    <source>
        <dbReference type="ARBA" id="ARBA00000083"/>
    </source>
</evidence>
<organism evidence="11 12">
    <name type="scientific">Paraburkholderia hiiakae</name>
    <dbReference type="NCBI Taxonomy" id="1081782"/>
    <lineage>
        <taxon>Bacteria</taxon>
        <taxon>Pseudomonadati</taxon>
        <taxon>Pseudomonadota</taxon>
        <taxon>Betaproteobacteria</taxon>
        <taxon>Burkholderiales</taxon>
        <taxon>Burkholderiaceae</taxon>
        <taxon>Paraburkholderia</taxon>
    </lineage>
</organism>
<dbReference type="InterPro" id="IPR003869">
    <property type="entry name" value="Polysac_CapD-like"/>
</dbReference>
<evidence type="ECO:0000256" key="2">
    <source>
        <dbReference type="ARBA" id="ARBA00007430"/>
    </source>
</evidence>
<keyword evidence="12" id="KW-1185">Reference proteome</keyword>
<feature type="domain" description="UDP-glucose 4-epimerase CapD C-terminal" evidence="10">
    <location>
        <begin position="305"/>
        <end position="352"/>
    </location>
</feature>
<evidence type="ECO:0000256" key="6">
    <source>
        <dbReference type="ARBA" id="ARBA00023235"/>
    </source>
</evidence>
<evidence type="ECO:0000313" key="12">
    <source>
        <dbReference type="Proteomes" id="UP000656319"/>
    </source>
</evidence>
<dbReference type="Gene3D" id="3.40.50.720">
    <property type="entry name" value="NAD(P)-binding Rossmann-like Domain"/>
    <property type="match status" value="1"/>
</dbReference>
<evidence type="ECO:0000256" key="5">
    <source>
        <dbReference type="ARBA" id="ARBA00022985"/>
    </source>
</evidence>
<comment type="similarity">
    <text evidence="2">Belongs to the polysaccharide synthase family.</text>
</comment>
<dbReference type="EC" id="5.1.3.2" evidence="3"/>